<protein>
    <submittedName>
        <fullName evidence="1">Uncharacterized protein</fullName>
    </submittedName>
</protein>
<evidence type="ECO:0000313" key="1">
    <source>
        <dbReference type="EMBL" id="KUO20720.1"/>
    </source>
</evidence>
<dbReference type="EMBL" id="LMXB01000031">
    <property type="protein sequence ID" value="KUO20720.1"/>
    <property type="molecule type" value="Genomic_DNA"/>
</dbReference>
<proteinExistence type="predicted"/>
<dbReference type="Proteomes" id="UP000053260">
    <property type="component" value="Unassembled WGS sequence"/>
</dbReference>
<accession>A0A117S167</accession>
<evidence type="ECO:0000313" key="2">
    <source>
        <dbReference type="Proteomes" id="UP000053260"/>
    </source>
</evidence>
<reference evidence="1 2" key="1">
    <citation type="submission" date="2015-10" db="EMBL/GenBank/DDBJ databases">
        <title>Draft genome sequence of Streptomyces sp. RV15, isolated from a marine sponge.</title>
        <authorList>
            <person name="Ruckert C."/>
            <person name="Abdelmohsen U.R."/>
            <person name="Winkler A."/>
            <person name="Hentschel U."/>
            <person name="Kalinowski J."/>
            <person name="Kampfer P."/>
            <person name="Glaeser S."/>
        </authorList>
    </citation>
    <scope>NUCLEOTIDE SEQUENCE [LARGE SCALE GENOMIC DNA]</scope>
    <source>
        <strain evidence="1 2">RV15</strain>
    </source>
</reference>
<keyword evidence="2" id="KW-1185">Reference proteome</keyword>
<dbReference type="STRING" id="909626.AQJ91_12410"/>
<name>A0A117S167_9ACTN</name>
<comment type="caution">
    <text evidence="1">The sequence shown here is derived from an EMBL/GenBank/DDBJ whole genome shotgun (WGS) entry which is preliminary data.</text>
</comment>
<gene>
    <name evidence="1" type="ORF">AQJ91_12410</name>
</gene>
<dbReference type="AlphaFoldDB" id="A0A117S167"/>
<sequence>MPWRVQPVGAFAWSDEDVKVYGTAFGAPGHRKVHWLTYSTFAAPCPRGDSPKPCWSVAPSSLRYVPSVKTTFTS</sequence>
<organism evidence="1 2">
    <name type="scientific">Streptomyces dysideae</name>
    <dbReference type="NCBI Taxonomy" id="909626"/>
    <lineage>
        <taxon>Bacteria</taxon>
        <taxon>Bacillati</taxon>
        <taxon>Actinomycetota</taxon>
        <taxon>Actinomycetes</taxon>
        <taxon>Kitasatosporales</taxon>
        <taxon>Streptomycetaceae</taxon>
        <taxon>Streptomyces</taxon>
    </lineage>
</organism>